<evidence type="ECO:0000313" key="13">
    <source>
        <dbReference type="RefSeq" id="XP_030756667.1"/>
    </source>
</evidence>
<evidence type="ECO:0000256" key="10">
    <source>
        <dbReference type="SAM" id="Phobius"/>
    </source>
</evidence>
<keyword evidence="8 9" id="KW-0807">Transducer</keyword>
<dbReference type="PANTHER" id="PTHR24238:SF58">
    <property type="entry name" value="FI22604P1"/>
    <property type="match status" value="1"/>
</dbReference>
<proteinExistence type="inferred from homology"/>
<dbReference type="GO" id="GO:0008188">
    <property type="term" value="F:neuropeptide receptor activity"/>
    <property type="evidence" value="ECO:0007669"/>
    <property type="project" value="TreeGrafter"/>
</dbReference>
<keyword evidence="3 9" id="KW-0812">Transmembrane</keyword>
<dbReference type="SUPFAM" id="SSF81321">
    <property type="entry name" value="Family A G protein-coupled receptor-like"/>
    <property type="match status" value="1"/>
</dbReference>
<dbReference type="Gene3D" id="1.20.1070.10">
    <property type="entry name" value="Rhodopsin 7-helix transmembrane proteins"/>
    <property type="match status" value="1"/>
</dbReference>
<reference evidence="13" key="1">
    <citation type="submission" date="2025-08" db="UniProtKB">
        <authorList>
            <consortium name="RefSeq"/>
        </authorList>
    </citation>
    <scope>IDENTIFICATION</scope>
    <source>
        <tissue evidence="13">Gonads</tissue>
    </source>
</reference>
<dbReference type="InterPro" id="IPR000276">
    <property type="entry name" value="GPCR_Rhodpsn"/>
</dbReference>
<organism evidence="12 13">
    <name type="scientific">Sitophilus oryzae</name>
    <name type="common">Rice weevil</name>
    <name type="synonym">Curculio oryzae</name>
    <dbReference type="NCBI Taxonomy" id="7048"/>
    <lineage>
        <taxon>Eukaryota</taxon>
        <taxon>Metazoa</taxon>
        <taxon>Ecdysozoa</taxon>
        <taxon>Arthropoda</taxon>
        <taxon>Hexapoda</taxon>
        <taxon>Insecta</taxon>
        <taxon>Pterygota</taxon>
        <taxon>Neoptera</taxon>
        <taxon>Endopterygota</taxon>
        <taxon>Coleoptera</taxon>
        <taxon>Polyphaga</taxon>
        <taxon>Cucujiformia</taxon>
        <taxon>Curculionidae</taxon>
        <taxon>Dryophthorinae</taxon>
        <taxon>Sitophilus</taxon>
    </lineage>
</organism>
<dbReference type="Pfam" id="PF00001">
    <property type="entry name" value="7tm_1"/>
    <property type="match status" value="1"/>
</dbReference>
<dbReference type="AlphaFoldDB" id="A0A6J2XYY2"/>
<comment type="subcellular location">
    <subcellularLocation>
        <location evidence="1">Membrane</location>
        <topology evidence="1">Multi-pass membrane protein</topology>
    </subcellularLocation>
</comment>
<comment type="similarity">
    <text evidence="2 9">Belongs to the G-protein coupled receptor 1 family.</text>
</comment>
<dbReference type="PRINTS" id="PR00237">
    <property type="entry name" value="GPCRRHODOPSN"/>
</dbReference>
<evidence type="ECO:0000256" key="9">
    <source>
        <dbReference type="RuleBase" id="RU000688"/>
    </source>
</evidence>
<dbReference type="GO" id="GO:0005886">
    <property type="term" value="C:plasma membrane"/>
    <property type="evidence" value="ECO:0007669"/>
    <property type="project" value="TreeGrafter"/>
</dbReference>
<dbReference type="Proteomes" id="UP000504635">
    <property type="component" value="Unplaced"/>
</dbReference>
<sequence>MGTGSSKVDGYNGTVVPDYILKVITINKTLHYWIILIISIIAVFGNLIVIRTVICRKYKYLQKTCIISLALSDLLTVVLFATSNLDLLSKPLMTWPFGEFLCYYLPVGQVLGNFASSLALFVIALDRYHNVIHAFSKKWDPGLLYCLLGALALWLVCAGMSYPMSTFYFYIPLVVNNENVFLCSGTSNTKSEILSYYSSINVLFFFPVISMFFWFYYKIALLIWRHRKPVTNERCQEVTDISTTSVRSPVPRIKSIMKKRNLQMERKMRTFKIVVVLIFAFIGCRMPHWLFMLYNLLKEVPASIAWNLRFSFIALNLFNCVLNPFLYTYLGQTIYIFRKINDFMCKICCCCCSNAEFEDYETGQGFMDYRQNENNGNQQNKMVNKSADVKVTFAACLPKYTQKERY</sequence>
<dbReference type="OrthoDB" id="5957382at2759"/>
<keyword evidence="5 9" id="KW-0297">G-protein coupled receptor</keyword>
<feature type="transmembrane region" description="Helical" evidence="10">
    <location>
        <begin position="310"/>
        <end position="330"/>
    </location>
</feature>
<accession>A0A6J2XYY2</accession>
<gene>
    <name evidence="13" type="primary">LOC115882615</name>
</gene>
<dbReference type="KEGG" id="soy:115882615"/>
<feature type="transmembrane region" description="Helical" evidence="10">
    <location>
        <begin position="30"/>
        <end position="54"/>
    </location>
</feature>
<evidence type="ECO:0000256" key="2">
    <source>
        <dbReference type="ARBA" id="ARBA00010663"/>
    </source>
</evidence>
<feature type="transmembrane region" description="Helical" evidence="10">
    <location>
        <begin position="196"/>
        <end position="217"/>
    </location>
</feature>
<name>A0A6J2XYY2_SITOR</name>
<feature type="transmembrane region" description="Helical" evidence="10">
    <location>
        <begin position="145"/>
        <end position="171"/>
    </location>
</feature>
<evidence type="ECO:0000256" key="7">
    <source>
        <dbReference type="ARBA" id="ARBA00023170"/>
    </source>
</evidence>
<evidence type="ECO:0000256" key="8">
    <source>
        <dbReference type="ARBA" id="ARBA00023224"/>
    </source>
</evidence>
<evidence type="ECO:0000256" key="4">
    <source>
        <dbReference type="ARBA" id="ARBA00022989"/>
    </source>
</evidence>
<keyword evidence="6 10" id="KW-0472">Membrane</keyword>
<evidence type="ECO:0000313" key="12">
    <source>
        <dbReference type="Proteomes" id="UP000504635"/>
    </source>
</evidence>
<dbReference type="GeneID" id="115882615"/>
<protein>
    <submittedName>
        <fullName evidence="13">Somatostatin receptor type 5-like isoform X1</fullName>
    </submittedName>
</protein>
<keyword evidence="12" id="KW-1185">Reference proteome</keyword>
<feature type="transmembrane region" description="Helical" evidence="10">
    <location>
        <begin position="103"/>
        <end position="125"/>
    </location>
</feature>
<dbReference type="PROSITE" id="PS50262">
    <property type="entry name" value="G_PROTEIN_RECEP_F1_2"/>
    <property type="match status" value="1"/>
</dbReference>
<dbReference type="RefSeq" id="XP_030756667.1">
    <property type="nucleotide sequence ID" value="XM_030900807.1"/>
</dbReference>
<dbReference type="InterPro" id="IPR017452">
    <property type="entry name" value="GPCR_Rhodpsn_7TM"/>
</dbReference>
<dbReference type="FunCoup" id="A0A6J2XYY2">
    <property type="interactions" value="1"/>
</dbReference>
<evidence type="ECO:0000256" key="3">
    <source>
        <dbReference type="ARBA" id="ARBA00022692"/>
    </source>
</evidence>
<keyword evidence="7 9" id="KW-0675">Receptor</keyword>
<evidence type="ECO:0000256" key="6">
    <source>
        <dbReference type="ARBA" id="ARBA00023136"/>
    </source>
</evidence>
<keyword evidence="4 10" id="KW-1133">Transmembrane helix</keyword>
<feature type="transmembrane region" description="Helical" evidence="10">
    <location>
        <begin position="66"/>
        <end position="83"/>
    </location>
</feature>
<dbReference type="PANTHER" id="PTHR24238">
    <property type="entry name" value="G-PROTEIN COUPLED RECEPTOR"/>
    <property type="match status" value="1"/>
</dbReference>
<feature type="domain" description="G-protein coupled receptors family 1 profile" evidence="11">
    <location>
        <begin position="45"/>
        <end position="327"/>
    </location>
</feature>
<dbReference type="InParanoid" id="A0A6J2XYY2"/>
<dbReference type="PROSITE" id="PS00237">
    <property type="entry name" value="G_PROTEIN_RECEP_F1_1"/>
    <property type="match status" value="1"/>
</dbReference>
<evidence type="ECO:0000256" key="5">
    <source>
        <dbReference type="ARBA" id="ARBA00023040"/>
    </source>
</evidence>
<dbReference type="CDD" id="cd00637">
    <property type="entry name" value="7tm_classA_rhodopsin-like"/>
    <property type="match status" value="1"/>
</dbReference>
<evidence type="ECO:0000256" key="1">
    <source>
        <dbReference type="ARBA" id="ARBA00004141"/>
    </source>
</evidence>
<evidence type="ECO:0000259" key="11">
    <source>
        <dbReference type="PROSITE" id="PS50262"/>
    </source>
</evidence>
<feature type="transmembrane region" description="Helical" evidence="10">
    <location>
        <begin position="270"/>
        <end position="290"/>
    </location>
</feature>